<evidence type="ECO:0000313" key="1">
    <source>
        <dbReference type="EMBL" id="KIP97123.1"/>
    </source>
</evidence>
<dbReference type="Proteomes" id="UP000032086">
    <property type="component" value="Unassembled WGS sequence"/>
</dbReference>
<evidence type="ECO:0000313" key="2">
    <source>
        <dbReference type="Proteomes" id="UP000032086"/>
    </source>
</evidence>
<dbReference type="EMBL" id="JXQY01000004">
    <property type="protein sequence ID" value="KIP97123.1"/>
    <property type="molecule type" value="Genomic_DNA"/>
</dbReference>
<gene>
    <name evidence="1" type="ORF">RU10_01515</name>
</gene>
<dbReference type="RefSeq" id="WP_042606751.1">
    <property type="nucleotide sequence ID" value="NZ_JXQY01000004.1"/>
</dbReference>
<name>A0AAE2AZR1_PSEFL</name>
<comment type="caution">
    <text evidence="1">The sequence shown here is derived from an EMBL/GenBank/DDBJ whole genome shotgun (WGS) entry which is preliminary data.</text>
</comment>
<accession>A0AAE2AZR1</accession>
<dbReference type="AlphaFoldDB" id="A0AAE2AZR1"/>
<proteinExistence type="predicted"/>
<protein>
    <submittedName>
        <fullName evidence="1">Uncharacterized protein</fullName>
    </submittedName>
</protein>
<reference evidence="1 2" key="1">
    <citation type="submission" date="2014-12" db="EMBL/GenBank/DDBJ databases">
        <title>16Stimator: statistical estimation of ribosomal gene copy numbers from draft genome assemblies.</title>
        <authorList>
            <person name="Perisin M.A."/>
            <person name="Vetter M."/>
            <person name="Gilbert J.A."/>
            <person name="Bergelson J."/>
        </authorList>
    </citation>
    <scope>NUCLEOTIDE SEQUENCE [LARGE SCALE GENOMIC DNA]</scope>
    <source>
        <strain evidence="1 2">MEP34</strain>
    </source>
</reference>
<sequence>MGDIIRNIKLGINSENKPQDLAHKIAADERFDVKFSKPFPPIEKFEATHTWYASFTGDSRSIIGRHQTLQNFYQLTLITPRELKSGTYKLEDYGPGKHSVVFMVDGVSIKGGSVTYDVDDSRKSVKATLKFDIVYESTPYTVAADIFLLATGEL</sequence>
<organism evidence="1 2">
    <name type="scientific">Pseudomonas fluorescens</name>
    <dbReference type="NCBI Taxonomy" id="294"/>
    <lineage>
        <taxon>Bacteria</taxon>
        <taxon>Pseudomonadati</taxon>
        <taxon>Pseudomonadota</taxon>
        <taxon>Gammaproteobacteria</taxon>
        <taxon>Pseudomonadales</taxon>
        <taxon>Pseudomonadaceae</taxon>
        <taxon>Pseudomonas</taxon>
    </lineage>
</organism>